<keyword evidence="1" id="KW-0812">Transmembrane</keyword>
<dbReference type="PANTHER" id="PTHR37814">
    <property type="entry name" value="CONSERVED MEMBRANE PROTEIN"/>
    <property type="match status" value="1"/>
</dbReference>
<dbReference type="PANTHER" id="PTHR37814:SF1">
    <property type="entry name" value="MEMBRANE PROTEIN"/>
    <property type="match status" value="1"/>
</dbReference>
<proteinExistence type="predicted"/>
<feature type="transmembrane region" description="Helical" evidence="1">
    <location>
        <begin position="286"/>
        <end position="305"/>
    </location>
</feature>
<feature type="transmembrane region" description="Helical" evidence="1">
    <location>
        <begin position="250"/>
        <end position="274"/>
    </location>
</feature>
<evidence type="ECO:0000313" key="2">
    <source>
        <dbReference type="EMBL" id="MBB5174769.1"/>
    </source>
</evidence>
<keyword evidence="3" id="KW-1185">Reference proteome</keyword>
<feature type="transmembrane region" description="Helical" evidence="1">
    <location>
        <begin position="137"/>
        <end position="157"/>
    </location>
</feature>
<reference evidence="2 3" key="1">
    <citation type="submission" date="2020-08" db="EMBL/GenBank/DDBJ databases">
        <title>Genomic Encyclopedia of Type Strains, Phase IV (KMG-IV): sequencing the most valuable type-strain genomes for metagenomic binning, comparative biology and taxonomic classification.</title>
        <authorList>
            <person name="Goeker M."/>
        </authorList>
    </citation>
    <scope>NUCLEOTIDE SEQUENCE [LARGE SCALE GENOMIC DNA]</scope>
    <source>
        <strain evidence="2 3">DSM 24696</strain>
    </source>
</reference>
<evidence type="ECO:0000256" key="1">
    <source>
        <dbReference type="SAM" id="Phobius"/>
    </source>
</evidence>
<dbReference type="AlphaFoldDB" id="A0A840QTZ9"/>
<name>A0A840QTZ9_9BACI</name>
<dbReference type="EMBL" id="JACHHB010000016">
    <property type="protein sequence ID" value="MBB5174769.1"/>
    <property type="molecule type" value="Genomic_DNA"/>
</dbReference>
<feature type="transmembrane region" description="Helical" evidence="1">
    <location>
        <begin position="79"/>
        <end position="99"/>
    </location>
</feature>
<keyword evidence="1" id="KW-0472">Membrane</keyword>
<dbReference type="RefSeq" id="WP_184665175.1">
    <property type="nucleotide sequence ID" value="NZ_JACHHB010000016.1"/>
</dbReference>
<organism evidence="2 3">
    <name type="scientific">Texcoconibacillus texcoconensis</name>
    <dbReference type="NCBI Taxonomy" id="1095777"/>
    <lineage>
        <taxon>Bacteria</taxon>
        <taxon>Bacillati</taxon>
        <taxon>Bacillota</taxon>
        <taxon>Bacilli</taxon>
        <taxon>Bacillales</taxon>
        <taxon>Bacillaceae</taxon>
        <taxon>Texcoconibacillus</taxon>
    </lineage>
</organism>
<gene>
    <name evidence="2" type="ORF">HNQ41_002987</name>
</gene>
<dbReference type="Proteomes" id="UP000551878">
    <property type="component" value="Unassembled WGS sequence"/>
</dbReference>
<accession>A0A840QTZ9</accession>
<protein>
    <submittedName>
        <fullName evidence="2">Putative membrane protein YkvI</fullName>
    </submittedName>
</protein>
<dbReference type="InterPro" id="IPR038728">
    <property type="entry name" value="YkvI-like"/>
</dbReference>
<evidence type="ECO:0000313" key="3">
    <source>
        <dbReference type="Proteomes" id="UP000551878"/>
    </source>
</evidence>
<feature type="transmembrane region" description="Helical" evidence="1">
    <location>
        <begin position="311"/>
        <end position="333"/>
    </location>
</feature>
<keyword evidence="1" id="KW-1133">Transmembrane helix</keyword>
<feature type="transmembrane region" description="Helical" evidence="1">
    <location>
        <begin position="38"/>
        <end position="58"/>
    </location>
</feature>
<comment type="caution">
    <text evidence="2">The sequence shown here is derived from an EMBL/GenBank/DDBJ whole genome shotgun (WGS) entry which is preliminary data.</text>
</comment>
<feature type="transmembrane region" description="Helical" evidence="1">
    <location>
        <begin position="177"/>
        <end position="195"/>
    </location>
</feature>
<sequence length="339" mass="37991">MWQAGFKWMFLIIGTMIGAGYASGRELWQFFGSESTLAIILFAIFFFVCCFVIMSISYEKQSQHYIPILQALVGKRLTRFYDGMIFLYLFSMSVIMIAGGGATLEVMYVPYWYGVILMSALLVVLFIWGIRGMTSMNALIIPLLILFLIGSLLAFQWMNGFPIQFDVMRQSNWPTAFTFTALNILPLIAVLSAVGQKISHPGEIWIASLGSAGILGSVSLLYNESLLQVAHEAMLYEIPLFAIIANYPHFMVLIMSGLLWGAIYTSAASGVFGICTRIQHRFPFPLWLLALIAVCTMIPLTTFGFSQLVAVLYPLYGILNLYMLAAIVLYPILERFEKV</sequence>
<feature type="transmembrane region" description="Helical" evidence="1">
    <location>
        <begin position="111"/>
        <end position="130"/>
    </location>
</feature>
<feature type="transmembrane region" description="Helical" evidence="1">
    <location>
        <begin position="204"/>
        <end position="222"/>
    </location>
</feature>